<reference evidence="1" key="1">
    <citation type="submission" date="2018-06" db="EMBL/GenBank/DDBJ databases">
        <authorList>
            <person name="Zhirakovskaya E."/>
        </authorList>
    </citation>
    <scope>NUCLEOTIDE SEQUENCE</scope>
</reference>
<accession>A0A3B1E6H5</accession>
<dbReference type="EMBL" id="UOGL01000258">
    <property type="protein sequence ID" value="VAX38777.1"/>
    <property type="molecule type" value="Genomic_DNA"/>
</dbReference>
<proteinExistence type="predicted"/>
<name>A0A3B1E6H5_9ZZZZ</name>
<sequence length="143" mass="15525">MRYPVNQLFVLLSAFLLWTAIGCSSGPSDQPELGTVKGKVTMNGQPMANVIVTFQPENNGGKEKGRVSIGKTDEQGNYELGYNTKSKGAKVGQHTVRISTVFENPAPDGNDPKDPIPAKFNVKSEIKKEVQSGENSIDIKLEM</sequence>
<dbReference type="AlphaFoldDB" id="A0A3B1E6H5"/>
<evidence type="ECO:0000313" key="1">
    <source>
        <dbReference type="EMBL" id="VAX38777.1"/>
    </source>
</evidence>
<evidence type="ECO:0008006" key="2">
    <source>
        <dbReference type="Google" id="ProtNLM"/>
    </source>
</evidence>
<organism evidence="1">
    <name type="scientific">hydrothermal vent metagenome</name>
    <dbReference type="NCBI Taxonomy" id="652676"/>
    <lineage>
        <taxon>unclassified sequences</taxon>
        <taxon>metagenomes</taxon>
        <taxon>ecological metagenomes</taxon>
    </lineage>
</organism>
<dbReference type="PROSITE" id="PS51257">
    <property type="entry name" value="PROKAR_LIPOPROTEIN"/>
    <property type="match status" value="1"/>
</dbReference>
<protein>
    <recommendedName>
        <fullName evidence="2">Carboxypeptidase regulatory-like domain-containing protein</fullName>
    </recommendedName>
</protein>
<gene>
    <name evidence="1" type="ORF">MNBD_PLANCTO02-695</name>
</gene>